<accession>A0A1S9PIE4</accession>
<dbReference type="EMBL" id="MBTF01000005">
    <property type="protein sequence ID" value="OOQ60709.1"/>
    <property type="molecule type" value="Genomic_DNA"/>
</dbReference>
<name>A0A1S9PIE4_9SPHI</name>
<dbReference type="AlphaFoldDB" id="A0A1S9PIE4"/>
<protein>
    <submittedName>
        <fullName evidence="4">Phospholipase</fullName>
    </submittedName>
</protein>
<evidence type="ECO:0000256" key="2">
    <source>
        <dbReference type="SAM" id="SignalP"/>
    </source>
</evidence>
<dbReference type="SUPFAM" id="SSF53474">
    <property type="entry name" value="alpha/beta-Hydrolases"/>
    <property type="match status" value="1"/>
</dbReference>
<feature type="signal peptide" evidence="2">
    <location>
        <begin position="1"/>
        <end position="25"/>
    </location>
</feature>
<keyword evidence="1 2" id="KW-0732">Signal</keyword>
<evidence type="ECO:0000313" key="4">
    <source>
        <dbReference type="EMBL" id="OOQ60709.1"/>
    </source>
</evidence>
<dbReference type="InterPro" id="IPR029058">
    <property type="entry name" value="AB_hydrolase_fold"/>
</dbReference>
<feature type="domain" description="Phospholipase/carboxylesterase/thioesterase" evidence="3">
    <location>
        <begin position="64"/>
        <end position="253"/>
    </location>
</feature>
<feature type="chain" id="PRO_5012820385" evidence="2">
    <location>
        <begin position="26"/>
        <end position="269"/>
    </location>
</feature>
<comment type="caution">
    <text evidence="4">The sequence shown here is derived from an EMBL/GenBank/DDBJ whole genome shotgun (WGS) entry which is preliminary data.</text>
</comment>
<dbReference type="Gene3D" id="3.40.50.1820">
    <property type="entry name" value="alpha/beta hydrolase"/>
    <property type="match status" value="1"/>
</dbReference>
<sequence>MTLKKLLITGMLGALYLAFPFFAQAQIQDNSAFDRGTFINKTDTLPYRILFPRNFDPKQQYPLLFVLHGAGERGNDNNVQLAYGPKLFLADTVRDKYPAIVVYPQCPKNSYWSNVKIDTNQFGKRQFHFQEGGEPTAAMATLLGLVDQMLDKPYINKKQVYIGGLSMGGMGTFEMLRRKPKVFAAAFTICGGDNTNNAEKYAKKVPLWIFHGGKDDVVPPDHSEVMVAALKEAGAEPKFTLYPDANHNSWDSAFAEPGLIPWLFSHNKK</sequence>
<evidence type="ECO:0000313" key="5">
    <source>
        <dbReference type="Proteomes" id="UP000189739"/>
    </source>
</evidence>
<evidence type="ECO:0000256" key="1">
    <source>
        <dbReference type="ARBA" id="ARBA00022729"/>
    </source>
</evidence>
<dbReference type="InterPro" id="IPR050955">
    <property type="entry name" value="Plant_Biomass_Hydrol_Est"/>
</dbReference>
<reference evidence="4 5" key="1">
    <citation type="submission" date="2016-07" db="EMBL/GenBank/DDBJ databases">
        <title>Genomic analysis of zinc-resistant bacterium Mucilaginibacter pedocola TBZ30.</title>
        <authorList>
            <person name="Huang J."/>
            <person name="Tang J."/>
        </authorList>
    </citation>
    <scope>NUCLEOTIDE SEQUENCE [LARGE SCALE GENOMIC DNA]</scope>
    <source>
        <strain evidence="4 5">TBZ30</strain>
    </source>
</reference>
<dbReference type="Pfam" id="PF02230">
    <property type="entry name" value="Abhydrolase_2"/>
    <property type="match status" value="1"/>
</dbReference>
<dbReference type="Proteomes" id="UP000189739">
    <property type="component" value="Unassembled WGS sequence"/>
</dbReference>
<dbReference type="PANTHER" id="PTHR43037:SF1">
    <property type="entry name" value="BLL1128 PROTEIN"/>
    <property type="match status" value="1"/>
</dbReference>
<dbReference type="OrthoDB" id="9764953at2"/>
<proteinExistence type="predicted"/>
<gene>
    <name evidence="4" type="ORF">BC343_24260</name>
</gene>
<dbReference type="RefSeq" id="WP_078347410.1">
    <property type="nucleotide sequence ID" value="NZ_MBTF01000005.1"/>
</dbReference>
<dbReference type="GO" id="GO:0016787">
    <property type="term" value="F:hydrolase activity"/>
    <property type="evidence" value="ECO:0007669"/>
    <property type="project" value="InterPro"/>
</dbReference>
<dbReference type="InterPro" id="IPR003140">
    <property type="entry name" value="PLipase/COase/thioEstase"/>
</dbReference>
<dbReference type="PANTHER" id="PTHR43037">
    <property type="entry name" value="UNNAMED PRODUCT-RELATED"/>
    <property type="match status" value="1"/>
</dbReference>
<organism evidence="4 5">
    <name type="scientific">Mucilaginibacter pedocola</name>
    <dbReference type="NCBI Taxonomy" id="1792845"/>
    <lineage>
        <taxon>Bacteria</taxon>
        <taxon>Pseudomonadati</taxon>
        <taxon>Bacteroidota</taxon>
        <taxon>Sphingobacteriia</taxon>
        <taxon>Sphingobacteriales</taxon>
        <taxon>Sphingobacteriaceae</taxon>
        <taxon>Mucilaginibacter</taxon>
    </lineage>
</organism>
<keyword evidence="5" id="KW-1185">Reference proteome</keyword>
<evidence type="ECO:0000259" key="3">
    <source>
        <dbReference type="Pfam" id="PF02230"/>
    </source>
</evidence>
<dbReference type="STRING" id="1792845.BC343_24260"/>